<dbReference type="Gene3D" id="3.30.70.330">
    <property type="match status" value="1"/>
</dbReference>
<feature type="region of interest" description="Disordered" evidence="3">
    <location>
        <begin position="308"/>
        <end position="327"/>
    </location>
</feature>
<gene>
    <name evidence="5" type="ORF">F3Y22_tig00117034pilonHSYRG01304</name>
</gene>
<dbReference type="InterPro" id="IPR011009">
    <property type="entry name" value="Kinase-like_dom_sf"/>
</dbReference>
<dbReference type="InterPro" id="IPR000719">
    <property type="entry name" value="Prot_kinase_dom"/>
</dbReference>
<dbReference type="GO" id="GO:0000307">
    <property type="term" value="C:cyclin-dependent protein kinase holoenzyme complex"/>
    <property type="evidence" value="ECO:0007669"/>
    <property type="project" value="TreeGrafter"/>
</dbReference>
<dbReference type="PANTHER" id="PTHR24056">
    <property type="entry name" value="CELL DIVISION PROTEIN KINASE"/>
    <property type="match status" value="1"/>
</dbReference>
<keyword evidence="6" id="KW-1185">Reference proteome</keyword>
<keyword evidence="2" id="KW-0067">ATP-binding</keyword>
<dbReference type="InterPro" id="IPR000504">
    <property type="entry name" value="RRM_dom"/>
</dbReference>
<evidence type="ECO:0000313" key="6">
    <source>
        <dbReference type="Proteomes" id="UP000436088"/>
    </source>
</evidence>
<dbReference type="SMART" id="SM00220">
    <property type="entry name" value="S_TKc"/>
    <property type="match status" value="1"/>
</dbReference>
<dbReference type="Pfam" id="PF00069">
    <property type="entry name" value="Pkinase"/>
    <property type="match status" value="1"/>
</dbReference>
<dbReference type="GO" id="GO:0003743">
    <property type="term" value="F:translation initiation factor activity"/>
    <property type="evidence" value="ECO:0007669"/>
    <property type="project" value="UniProtKB-KW"/>
</dbReference>
<dbReference type="GO" id="GO:0005634">
    <property type="term" value="C:nucleus"/>
    <property type="evidence" value="ECO:0007669"/>
    <property type="project" value="TreeGrafter"/>
</dbReference>
<dbReference type="CDD" id="cd00590">
    <property type="entry name" value="RRM_SF"/>
    <property type="match status" value="1"/>
</dbReference>
<dbReference type="AlphaFoldDB" id="A0A6A2XMU5"/>
<evidence type="ECO:0000256" key="2">
    <source>
        <dbReference type="ARBA" id="ARBA00022840"/>
    </source>
</evidence>
<dbReference type="Proteomes" id="UP000436088">
    <property type="component" value="Unassembled WGS sequence"/>
</dbReference>
<feature type="region of interest" description="Disordered" evidence="3">
    <location>
        <begin position="15"/>
        <end position="67"/>
    </location>
</feature>
<sequence>MGCVSSKQAVSVTPAINHSGGLPDNAGGAGSLRSNSGRSRIGLSELEKKTNSIGGGSKKKKKKNSTSGAVTDLGKYIEGEHVAAGWPSWLSAVAGEAIHGWVPLMAASFEKLEKIKCYVKQLLSGLDHFHSRGIMHRDTKGSNLLVNNEGTLKIADFGLDNFYLSGKRHPLTSNVVTLWKPSLQGRTEVEQLHKIFKLCGSPPKDYWKISRLPHATLFKAQKNKQPTLKPDHSALLPHSEGIEGVVSVSWVGQQSFIPTALNKLKYRAHTFAFVQFVNEKSMVNAIEKFNGSVIDGRKVIVEIREEGRRKKEEGRRKKEEGRRKKEEGRRKNRVGVEILSSVRDDRFYKVVQIQNKRLREDQKSSENRGASKKALRSDGIEVKLVSWGYAWNSCVLFFQSVEALSEIWSSMKEELSFWFDWVAPLLDDNGIPMAFCWVDLYEIPFLCWQESLQRLAKRWGTLVDISNATRNREDLLITRLLIRVASPFDVPNVITLGAYEISFKDRCSEESSEENLEEGRQTVLVEGDGASIDESRVRVIAWLKNGRTAGVSVDCRRQNSLLSGKD</sequence>
<comment type="caution">
    <text evidence="5">The sequence shown here is derived from an EMBL/GenBank/DDBJ whole genome shotgun (WGS) entry which is preliminary data.</text>
</comment>
<dbReference type="PANTHER" id="PTHR24056:SF228">
    <property type="entry name" value="PROTEIN IMPAIRED IN BABA-INDUCED STERILITY 1"/>
    <property type="match status" value="1"/>
</dbReference>
<dbReference type="GO" id="GO:0032968">
    <property type="term" value="P:positive regulation of transcription elongation by RNA polymerase II"/>
    <property type="evidence" value="ECO:0007669"/>
    <property type="project" value="TreeGrafter"/>
</dbReference>
<evidence type="ECO:0000256" key="3">
    <source>
        <dbReference type="SAM" id="MobiDB-lite"/>
    </source>
</evidence>
<evidence type="ECO:0000256" key="1">
    <source>
        <dbReference type="ARBA" id="ARBA00022741"/>
    </source>
</evidence>
<proteinExistence type="predicted"/>
<dbReference type="GO" id="GO:0003723">
    <property type="term" value="F:RNA binding"/>
    <property type="evidence" value="ECO:0007669"/>
    <property type="project" value="InterPro"/>
</dbReference>
<dbReference type="SUPFAM" id="SSF54928">
    <property type="entry name" value="RNA-binding domain, RBD"/>
    <property type="match status" value="1"/>
</dbReference>
<evidence type="ECO:0000313" key="5">
    <source>
        <dbReference type="EMBL" id="KAE8655214.1"/>
    </source>
</evidence>
<dbReference type="InterPro" id="IPR012677">
    <property type="entry name" value="Nucleotide-bd_a/b_plait_sf"/>
</dbReference>
<dbReference type="GO" id="GO:0008353">
    <property type="term" value="F:RNA polymerase II CTD heptapeptide repeat kinase activity"/>
    <property type="evidence" value="ECO:0007669"/>
    <property type="project" value="TreeGrafter"/>
</dbReference>
<dbReference type="InterPro" id="IPR050108">
    <property type="entry name" value="CDK"/>
</dbReference>
<name>A0A6A2XMU5_HIBSY</name>
<dbReference type="Pfam" id="PF00076">
    <property type="entry name" value="RRM_1"/>
    <property type="match status" value="1"/>
</dbReference>
<dbReference type="EMBL" id="VEPZ02001782">
    <property type="protein sequence ID" value="KAE8655214.1"/>
    <property type="molecule type" value="Genomic_DNA"/>
</dbReference>
<feature type="domain" description="Protein kinase" evidence="4">
    <location>
        <begin position="1"/>
        <end position="272"/>
    </location>
</feature>
<dbReference type="GO" id="GO:0005524">
    <property type="term" value="F:ATP binding"/>
    <property type="evidence" value="ECO:0007669"/>
    <property type="project" value="UniProtKB-KW"/>
</dbReference>
<dbReference type="Gene3D" id="1.10.510.10">
    <property type="entry name" value="Transferase(Phosphotransferase) domain 1"/>
    <property type="match status" value="1"/>
</dbReference>
<accession>A0A6A2XMU5</accession>
<protein>
    <submittedName>
        <fullName evidence="5">Eukaryotic translation initiation factor 5A-2-like isoform 1</fullName>
    </submittedName>
</protein>
<organism evidence="5 6">
    <name type="scientific">Hibiscus syriacus</name>
    <name type="common">Rose of Sharon</name>
    <dbReference type="NCBI Taxonomy" id="106335"/>
    <lineage>
        <taxon>Eukaryota</taxon>
        <taxon>Viridiplantae</taxon>
        <taxon>Streptophyta</taxon>
        <taxon>Embryophyta</taxon>
        <taxon>Tracheophyta</taxon>
        <taxon>Spermatophyta</taxon>
        <taxon>Magnoliopsida</taxon>
        <taxon>eudicotyledons</taxon>
        <taxon>Gunneridae</taxon>
        <taxon>Pentapetalae</taxon>
        <taxon>rosids</taxon>
        <taxon>malvids</taxon>
        <taxon>Malvales</taxon>
        <taxon>Malvaceae</taxon>
        <taxon>Malvoideae</taxon>
        <taxon>Hibiscus</taxon>
    </lineage>
</organism>
<dbReference type="PROSITE" id="PS50011">
    <property type="entry name" value="PROTEIN_KINASE_DOM"/>
    <property type="match status" value="1"/>
</dbReference>
<dbReference type="InterPro" id="IPR035979">
    <property type="entry name" value="RBD_domain_sf"/>
</dbReference>
<dbReference type="SUPFAM" id="SSF56112">
    <property type="entry name" value="Protein kinase-like (PK-like)"/>
    <property type="match status" value="1"/>
</dbReference>
<keyword evidence="1" id="KW-0547">Nucleotide-binding</keyword>
<evidence type="ECO:0000259" key="4">
    <source>
        <dbReference type="PROSITE" id="PS50011"/>
    </source>
</evidence>
<reference evidence="5" key="1">
    <citation type="submission" date="2019-09" db="EMBL/GenBank/DDBJ databases">
        <title>Draft genome information of white flower Hibiscus syriacus.</title>
        <authorList>
            <person name="Kim Y.-M."/>
        </authorList>
    </citation>
    <scope>NUCLEOTIDE SEQUENCE [LARGE SCALE GENOMIC DNA]</scope>
    <source>
        <strain evidence="5">YM2019G1</strain>
    </source>
</reference>